<organism evidence="2 3">
    <name type="scientific">Pleuronectes platessa</name>
    <name type="common">European plaice</name>
    <dbReference type="NCBI Taxonomy" id="8262"/>
    <lineage>
        <taxon>Eukaryota</taxon>
        <taxon>Metazoa</taxon>
        <taxon>Chordata</taxon>
        <taxon>Craniata</taxon>
        <taxon>Vertebrata</taxon>
        <taxon>Euteleostomi</taxon>
        <taxon>Actinopterygii</taxon>
        <taxon>Neopterygii</taxon>
        <taxon>Teleostei</taxon>
        <taxon>Neoteleostei</taxon>
        <taxon>Acanthomorphata</taxon>
        <taxon>Carangaria</taxon>
        <taxon>Pleuronectiformes</taxon>
        <taxon>Pleuronectoidei</taxon>
        <taxon>Pleuronectidae</taxon>
        <taxon>Pleuronectes</taxon>
    </lineage>
</organism>
<feature type="compositionally biased region" description="Polar residues" evidence="1">
    <location>
        <begin position="14"/>
        <end position="25"/>
    </location>
</feature>
<feature type="region of interest" description="Disordered" evidence="1">
    <location>
        <begin position="219"/>
        <end position="306"/>
    </location>
</feature>
<proteinExistence type="predicted"/>
<gene>
    <name evidence="2" type="ORF">PLEPLA_LOCUS1513</name>
</gene>
<name>A0A9N7TJ68_PLEPL</name>
<dbReference type="AlphaFoldDB" id="A0A9N7TJ68"/>
<feature type="compositionally biased region" description="Acidic residues" evidence="1">
    <location>
        <begin position="129"/>
        <end position="140"/>
    </location>
</feature>
<evidence type="ECO:0000313" key="2">
    <source>
        <dbReference type="EMBL" id="CAB1413811.1"/>
    </source>
</evidence>
<feature type="region of interest" description="Disordered" evidence="1">
    <location>
        <begin position="1"/>
        <end position="75"/>
    </location>
</feature>
<dbReference type="Proteomes" id="UP001153269">
    <property type="component" value="Unassembled WGS sequence"/>
</dbReference>
<feature type="compositionally biased region" description="Low complexity" evidence="1">
    <location>
        <begin position="245"/>
        <end position="261"/>
    </location>
</feature>
<accession>A0A9N7TJ68</accession>
<dbReference type="EMBL" id="CADEAL010000071">
    <property type="protein sequence ID" value="CAB1413811.1"/>
    <property type="molecule type" value="Genomic_DNA"/>
</dbReference>
<keyword evidence="3" id="KW-1185">Reference proteome</keyword>
<feature type="compositionally biased region" description="Basic and acidic residues" evidence="1">
    <location>
        <begin position="29"/>
        <end position="39"/>
    </location>
</feature>
<evidence type="ECO:0000313" key="3">
    <source>
        <dbReference type="Proteomes" id="UP001153269"/>
    </source>
</evidence>
<sequence length="306" mass="33274">MLANQKARLRFPVSQWQQEESSHSGIQDRFFDFDSTDSKHNKRNPSSDGSPPPTGCGATGAELNGERAEKKTGLSAPRINFDSSWSAASSSGSQVFYVCQSVVTSQQQSPQHQNKNTGGEEDHGKYSREEEEEEEEEEEGYYSHRSAAQQSLIDSSMENCEYSGHQGLTYQGALLSGPTFQGPTCVVSAPSSLFSGQCLWAVCSLLDEALVTTRGDGLGLDQTEPGTPFKQKDHYPPHLITRQRQTPSSNQSESSTETTNPCRESRYMALDNPPPSSHDDPPPVTPPPTCSLLTAPGGAARENLNV</sequence>
<reference evidence="2" key="1">
    <citation type="submission" date="2020-03" db="EMBL/GenBank/DDBJ databases">
        <authorList>
            <person name="Weist P."/>
        </authorList>
    </citation>
    <scope>NUCLEOTIDE SEQUENCE</scope>
</reference>
<feature type="compositionally biased region" description="Pro residues" evidence="1">
    <location>
        <begin position="272"/>
        <end position="289"/>
    </location>
</feature>
<comment type="caution">
    <text evidence="2">The sequence shown here is derived from an EMBL/GenBank/DDBJ whole genome shotgun (WGS) entry which is preliminary data.</text>
</comment>
<protein>
    <submittedName>
        <fullName evidence="2">Uncharacterized protein</fullName>
    </submittedName>
</protein>
<feature type="region of interest" description="Disordered" evidence="1">
    <location>
        <begin position="106"/>
        <end position="148"/>
    </location>
</feature>
<feature type="compositionally biased region" description="Basic and acidic residues" evidence="1">
    <location>
        <begin position="118"/>
        <end position="128"/>
    </location>
</feature>
<evidence type="ECO:0000256" key="1">
    <source>
        <dbReference type="SAM" id="MobiDB-lite"/>
    </source>
</evidence>